<evidence type="ECO:0000256" key="2">
    <source>
        <dbReference type="ARBA" id="ARBA00023125"/>
    </source>
</evidence>
<protein>
    <submittedName>
        <fullName evidence="6">ArsR family transcriptional regulator</fullName>
    </submittedName>
</protein>
<evidence type="ECO:0000313" key="6">
    <source>
        <dbReference type="EMBL" id="GIG85284.1"/>
    </source>
</evidence>
<dbReference type="InterPro" id="IPR011991">
    <property type="entry name" value="ArsR-like_HTH"/>
</dbReference>
<dbReference type="InterPro" id="IPR036390">
    <property type="entry name" value="WH_DNA-bd_sf"/>
</dbReference>
<keyword evidence="7" id="KW-1185">Reference proteome</keyword>
<sequence>MMRIEVTSADVAASRFTISPLGEAMSALRLCAGQHHSAALAPWVTRARDRYLRLRRERPAVGALLTLLRRDGYNADFIQPPPSDVGLTLTDELAAIRATPLAQARDELARNLAGHRTPPAYARRVFEAPQVVDLIADAIEAAWHTLVAPDWPRLRAILERDLLRRAGQLATYGWAAALADLDPKLRWVSDGAHGTIEVRCHTGRRSLAGRGLLFVPSAFGPLITYTEPPWPYAIVYPARGVADLLGPPPPGRTPDAVDRLIGSSRAAVLRALAVPATTSQLVAQLGAGLGTVGGHLAVLRDAGLVARTRLGRSVRYERTALGDALAAEGPPAVEGPLAEGPPAAGEPLSVGVVPAAERSSGSTR</sequence>
<dbReference type="Pfam" id="PF12840">
    <property type="entry name" value="HTH_20"/>
    <property type="match status" value="1"/>
</dbReference>
<dbReference type="InterPro" id="IPR001845">
    <property type="entry name" value="HTH_ArsR_DNA-bd_dom"/>
</dbReference>
<gene>
    <name evidence="6" type="ORF">Pen02_02200</name>
</gene>
<evidence type="ECO:0000256" key="3">
    <source>
        <dbReference type="ARBA" id="ARBA00023163"/>
    </source>
</evidence>
<evidence type="ECO:0000256" key="1">
    <source>
        <dbReference type="ARBA" id="ARBA00023015"/>
    </source>
</evidence>
<accession>A0ABQ4DS58</accession>
<feature type="domain" description="HTH arsR-type" evidence="5">
    <location>
        <begin position="259"/>
        <end position="330"/>
    </location>
</feature>
<evidence type="ECO:0000313" key="7">
    <source>
        <dbReference type="Proteomes" id="UP000646749"/>
    </source>
</evidence>
<dbReference type="InterPro" id="IPR036388">
    <property type="entry name" value="WH-like_DNA-bd_sf"/>
</dbReference>
<comment type="caution">
    <text evidence="6">The sequence shown here is derived from an EMBL/GenBank/DDBJ whole genome shotgun (WGS) entry which is preliminary data.</text>
</comment>
<keyword evidence="1" id="KW-0805">Transcription regulation</keyword>
<dbReference type="PANTHER" id="PTHR43132:SF6">
    <property type="entry name" value="HTH-TYPE TRANSCRIPTIONAL REPRESSOR CZRA"/>
    <property type="match status" value="1"/>
</dbReference>
<dbReference type="Gene3D" id="1.10.10.10">
    <property type="entry name" value="Winged helix-like DNA-binding domain superfamily/Winged helix DNA-binding domain"/>
    <property type="match status" value="1"/>
</dbReference>
<dbReference type="CDD" id="cd00090">
    <property type="entry name" value="HTH_ARSR"/>
    <property type="match status" value="1"/>
</dbReference>
<dbReference type="EMBL" id="BONW01000001">
    <property type="protein sequence ID" value="GIG85284.1"/>
    <property type="molecule type" value="Genomic_DNA"/>
</dbReference>
<proteinExistence type="predicted"/>
<dbReference type="SMART" id="SM00418">
    <property type="entry name" value="HTH_ARSR"/>
    <property type="match status" value="1"/>
</dbReference>
<dbReference type="Proteomes" id="UP000646749">
    <property type="component" value="Unassembled WGS sequence"/>
</dbReference>
<dbReference type="SUPFAM" id="SSF46785">
    <property type="entry name" value="Winged helix' DNA-binding domain"/>
    <property type="match status" value="1"/>
</dbReference>
<keyword evidence="3" id="KW-0804">Transcription</keyword>
<name>A0ABQ4DS58_9ACTN</name>
<feature type="compositionally biased region" description="Low complexity" evidence="4">
    <location>
        <begin position="327"/>
        <end position="348"/>
    </location>
</feature>
<dbReference type="Pfam" id="PF19361">
    <property type="entry name" value="DUF5937"/>
    <property type="match status" value="1"/>
</dbReference>
<dbReference type="PANTHER" id="PTHR43132">
    <property type="entry name" value="ARSENICAL RESISTANCE OPERON REPRESSOR ARSR-RELATED"/>
    <property type="match status" value="1"/>
</dbReference>
<keyword evidence="2" id="KW-0238">DNA-binding</keyword>
<dbReference type="InterPro" id="IPR045981">
    <property type="entry name" value="DUF5937"/>
</dbReference>
<reference evidence="6 7" key="1">
    <citation type="submission" date="2021-01" db="EMBL/GenBank/DDBJ databases">
        <title>Whole genome shotgun sequence of Plantactinospora endophytica NBRC 110450.</title>
        <authorList>
            <person name="Komaki H."/>
            <person name="Tamura T."/>
        </authorList>
    </citation>
    <scope>NUCLEOTIDE SEQUENCE [LARGE SCALE GENOMIC DNA]</scope>
    <source>
        <strain evidence="6 7">NBRC 110450</strain>
    </source>
</reference>
<organism evidence="6 7">
    <name type="scientific">Plantactinospora endophytica</name>
    <dbReference type="NCBI Taxonomy" id="673535"/>
    <lineage>
        <taxon>Bacteria</taxon>
        <taxon>Bacillati</taxon>
        <taxon>Actinomycetota</taxon>
        <taxon>Actinomycetes</taxon>
        <taxon>Micromonosporales</taxon>
        <taxon>Micromonosporaceae</taxon>
        <taxon>Plantactinospora</taxon>
    </lineage>
</organism>
<dbReference type="InterPro" id="IPR051011">
    <property type="entry name" value="Metal_resp_trans_reg"/>
</dbReference>
<evidence type="ECO:0000259" key="5">
    <source>
        <dbReference type="SMART" id="SM00418"/>
    </source>
</evidence>
<feature type="region of interest" description="Disordered" evidence="4">
    <location>
        <begin position="327"/>
        <end position="364"/>
    </location>
</feature>
<evidence type="ECO:0000256" key="4">
    <source>
        <dbReference type="SAM" id="MobiDB-lite"/>
    </source>
</evidence>